<comment type="cofactor">
    <cofactor evidence="1">
        <name>Mg(2+)</name>
        <dbReference type="ChEBI" id="CHEBI:18420"/>
    </cofactor>
</comment>
<dbReference type="SUPFAM" id="SSF52935">
    <property type="entry name" value="PK C-terminal domain-like"/>
    <property type="match status" value="1"/>
</dbReference>
<dbReference type="InterPro" id="IPR015806">
    <property type="entry name" value="Pyrv_Knase_insert_dom_sf"/>
</dbReference>
<evidence type="ECO:0000256" key="14">
    <source>
        <dbReference type="ARBA" id="ARBA00023317"/>
    </source>
</evidence>
<dbReference type="Proteomes" id="UP000011669">
    <property type="component" value="Unassembled WGS sequence"/>
</dbReference>
<dbReference type="EMBL" id="AOMD01000015">
    <property type="protein sequence ID" value="EMA46091.1"/>
    <property type="molecule type" value="Genomic_DNA"/>
</dbReference>
<dbReference type="SUPFAM" id="SSF52009">
    <property type="entry name" value="Phosphohistidine domain"/>
    <property type="match status" value="1"/>
</dbReference>
<dbReference type="NCBIfam" id="NF004978">
    <property type="entry name" value="PRK06354.1"/>
    <property type="match status" value="1"/>
</dbReference>
<keyword evidence="11 16" id="KW-0460">Magnesium</keyword>
<comment type="similarity">
    <text evidence="3">In the C-terminal section; belongs to the PEP-utilizing enzyme family.</text>
</comment>
<evidence type="ECO:0000256" key="13">
    <source>
        <dbReference type="ARBA" id="ARBA00023152"/>
    </source>
</evidence>
<evidence type="ECO:0000313" key="21">
    <source>
        <dbReference type="Proteomes" id="UP000011669"/>
    </source>
</evidence>
<evidence type="ECO:0000256" key="6">
    <source>
        <dbReference type="ARBA" id="ARBA00022679"/>
    </source>
</evidence>
<dbReference type="InterPro" id="IPR001697">
    <property type="entry name" value="Pyr_Knase"/>
</dbReference>
<evidence type="ECO:0000256" key="11">
    <source>
        <dbReference type="ARBA" id="ARBA00022842"/>
    </source>
</evidence>
<dbReference type="Gene3D" id="3.20.20.60">
    <property type="entry name" value="Phosphoenolpyruvate-binding domains"/>
    <property type="match status" value="1"/>
</dbReference>
<dbReference type="GO" id="GO:0016301">
    <property type="term" value="F:kinase activity"/>
    <property type="evidence" value="ECO:0007669"/>
    <property type="project" value="UniProtKB-KW"/>
</dbReference>
<dbReference type="FunCoup" id="M0MKB2">
    <property type="interactions" value="102"/>
</dbReference>
<proteinExistence type="inferred from homology"/>
<keyword evidence="21" id="KW-1185">Reference proteome</keyword>
<keyword evidence="9 16" id="KW-0418">Kinase</keyword>
<dbReference type="AlphaFoldDB" id="M0MKB2"/>
<dbReference type="InterPro" id="IPR015793">
    <property type="entry name" value="Pyrv_Knase_brl"/>
</dbReference>
<dbReference type="UniPathway" id="UPA00109">
    <property type="reaction ID" value="UER00188"/>
</dbReference>
<comment type="catalytic activity">
    <reaction evidence="16">
        <text>pyruvate + ATP = phosphoenolpyruvate + ADP + H(+)</text>
        <dbReference type="Rhea" id="RHEA:18157"/>
        <dbReference type="ChEBI" id="CHEBI:15361"/>
        <dbReference type="ChEBI" id="CHEBI:15378"/>
        <dbReference type="ChEBI" id="CHEBI:30616"/>
        <dbReference type="ChEBI" id="CHEBI:58702"/>
        <dbReference type="ChEBI" id="CHEBI:456216"/>
        <dbReference type="EC" id="2.7.1.40"/>
    </reaction>
</comment>
<dbReference type="PATRIC" id="fig|1227455.4.peg.1073"/>
<dbReference type="Pfam" id="PF00224">
    <property type="entry name" value="PK"/>
    <property type="match status" value="1"/>
</dbReference>
<dbReference type="InterPro" id="IPR015813">
    <property type="entry name" value="Pyrv/PenolPyrv_kinase-like_dom"/>
</dbReference>
<evidence type="ECO:0000256" key="15">
    <source>
        <dbReference type="NCBIfam" id="TIGR01064"/>
    </source>
</evidence>
<evidence type="ECO:0000256" key="8">
    <source>
        <dbReference type="ARBA" id="ARBA00022741"/>
    </source>
</evidence>
<keyword evidence="10" id="KW-0067">ATP-binding</keyword>
<evidence type="ECO:0000256" key="10">
    <source>
        <dbReference type="ARBA" id="ARBA00022840"/>
    </source>
</evidence>
<feature type="domain" description="Pyruvate kinase barrel" evidence="17">
    <location>
        <begin position="2"/>
        <end position="318"/>
    </location>
</feature>
<dbReference type="Pfam" id="PF00391">
    <property type="entry name" value="PEP-utilizers"/>
    <property type="match status" value="1"/>
</dbReference>
<evidence type="ECO:0000313" key="20">
    <source>
        <dbReference type="EMBL" id="EMA46091.1"/>
    </source>
</evidence>
<dbReference type="SUPFAM" id="SSF50800">
    <property type="entry name" value="PK beta-barrel domain-like"/>
    <property type="match status" value="1"/>
</dbReference>
<evidence type="ECO:0000256" key="2">
    <source>
        <dbReference type="ARBA" id="ARBA00004997"/>
    </source>
</evidence>
<dbReference type="GO" id="GO:0004743">
    <property type="term" value="F:pyruvate kinase activity"/>
    <property type="evidence" value="ECO:0007669"/>
    <property type="project" value="UniProtKB-UniRule"/>
</dbReference>
<dbReference type="GO" id="GO:0005524">
    <property type="term" value="F:ATP binding"/>
    <property type="evidence" value="ECO:0007669"/>
    <property type="project" value="UniProtKB-KW"/>
</dbReference>
<dbReference type="PANTHER" id="PTHR11817">
    <property type="entry name" value="PYRUVATE KINASE"/>
    <property type="match status" value="1"/>
</dbReference>
<reference evidence="20 21" key="1">
    <citation type="journal article" date="2014" name="PLoS Genet.">
        <title>Phylogenetically driven sequencing of extremely halophilic archaea reveals strategies for static and dynamic osmo-response.</title>
        <authorList>
            <person name="Becker E.A."/>
            <person name="Seitzer P.M."/>
            <person name="Tritt A."/>
            <person name="Larsen D."/>
            <person name="Krusor M."/>
            <person name="Yao A.I."/>
            <person name="Wu D."/>
            <person name="Madern D."/>
            <person name="Eisen J.A."/>
            <person name="Darling A.E."/>
            <person name="Facciotti M.T."/>
        </authorList>
    </citation>
    <scope>NUCLEOTIDE SEQUENCE [LARGE SCALE GENOMIC DNA]</scope>
    <source>
        <strain evidence="20 21">DSM 5350</strain>
    </source>
</reference>
<feature type="domain" description="PEP-utilising enzyme mobile" evidence="18">
    <location>
        <begin position="502"/>
        <end position="571"/>
    </location>
</feature>
<evidence type="ECO:0000256" key="7">
    <source>
        <dbReference type="ARBA" id="ARBA00022723"/>
    </source>
</evidence>
<dbReference type="InterPro" id="IPR018209">
    <property type="entry name" value="Pyrv_Knase_AS"/>
</dbReference>
<dbReference type="InterPro" id="IPR036918">
    <property type="entry name" value="Pyrv_Knase_C_sf"/>
</dbReference>
<protein>
    <recommendedName>
        <fullName evidence="5 15">Pyruvate kinase</fullName>
        <ecNumber evidence="5 15">2.7.1.40</ecNumber>
    </recommendedName>
</protein>
<comment type="pathway">
    <text evidence="2 16">Carbohydrate degradation; glycolysis; pyruvate from D-glyceraldehyde 3-phosphate: step 5/5.</text>
</comment>
<dbReference type="RefSeq" id="WP_006076913.1">
    <property type="nucleotide sequence ID" value="NZ_AOMD01000015.1"/>
</dbReference>
<dbReference type="PRINTS" id="PR01050">
    <property type="entry name" value="PYRUVTKNASE"/>
</dbReference>
<dbReference type="NCBIfam" id="TIGR01064">
    <property type="entry name" value="pyruv_kin"/>
    <property type="match status" value="1"/>
</dbReference>
<dbReference type="Gene3D" id="2.40.33.10">
    <property type="entry name" value="PK beta-barrel domain-like"/>
    <property type="match status" value="1"/>
</dbReference>
<keyword evidence="14 20" id="KW-0670">Pyruvate</keyword>
<dbReference type="InterPro" id="IPR040442">
    <property type="entry name" value="Pyrv_kinase-like_dom_sf"/>
</dbReference>
<keyword evidence="13 16" id="KW-0324">Glycolysis</keyword>
<dbReference type="GO" id="GO:0000287">
    <property type="term" value="F:magnesium ion binding"/>
    <property type="evidence" value="ECO:0007669"/>
    <property type="project" value="UniProtKB-UniRule"/>
</dbReference>
<evidence type="ECO:0000256" key="16">
    <source>
        <dbReference type="RuleBase" id="RU000504"/>
    </source>
</evidence>
<accession>M0MKB2</accession>
<keyword evidence="12" id="KW-0630">Potassium</keyword>
<evidence type="ECO:0000259" key="17">
    <source>
        <dbReference type="Pfam" id="PF00224"/>
    </source>
</evidence>
<dbReference type="InterPro" id="IPR015795">
    <property type="entry name" value="Pyrv_Knase_C"/>
</dbReference>
<dbReference type="InterPro" id="IPR008279">
    <property type="entry name" value="PEP-util_enz_mobile_dom"/>
</dbReference>
<dbReference type="Gene3D" id="3.40.1380.20">
    <property type="entry name" value="Pyruvate kinase, C-terminal domain"/>
    <property type="match status" value="1"/>
</dbReference>
<keyword evidence="6 16" id="KW-0808">Transferase</keyword>
<evidence type="ECO:0000256" key="3">
    <source>
        <dbReference type="ARBA" id="ARBA00006237"/>
    </source>
</evidence>
<evidence type="ECO:0000256" key="1">
    <source>
        <dbReference type="ARBA" id="ARBA00001946"/>
    </source>
</evidence>
<comment type="caution">
    <text evidence="20">The sequence shown here is derived from an EMBL/GenBank/DDBJ whole genome shotgun (WGS) entry which is preliminary data.</text>
</comment>
<keyword evidence="8" id="KW-0547">Nucleotide-binding</keyword>
<keyword evidence="7" id="KW-0479">Metal-binding</keyword>
<evidence type="ECO:0000256" key="5">
    <source>
        <dbReference type="ARBA" id="ARBA00012142"/>
    </source>
</evidence>
<dbReference type="GO" id="GO:0030955">
    <property type="term" value="F:potassium ion binding"/>
    <property type="evidence" value="ECO:0007669"/>
    <property type="project" value="UniProtKB-UniRule"/>
</dbReference>
<dbReference type="InterPro" id="IPR011037">
    <property type="entry name" value="Pyrv_Knase-like_insert_dom_sf"/>
</dbReference>
<dbReference type="SUPFAM" id="SSF51621">
    <property type="entry name" value="Phosphoenolpyruvate/pyruvate domain"/>
    <property type="match status" value="1"/>
</dbReference>
<name>M0MKB2_9EURY</name>
<evidence type="ECO:0000256" key="9">
    <source>
        <dbReference type="ARBA" id="ARBA00022777"/>
    </source>
</evidence>
<evidence type="ECO:0000256" key="4">
    <source>
        <dbReference type="ARBA" id="ARBA00008663"/>
    </source>
</evidence>
<dbReference type="STRING" id="1227455.C449_05282"/>
<feature type="domain" description="Pyruvate kinase C-terminal" evidence="19">
    <location>
        <begin position="352"/>
        <end position="469"/>
    </location>
</feature>
<organism evidence="20 21">
    <name type="scientific">Halococcus saccharolyticus DSM 5350</name>
    <dbReference type="NCBI Taxonomy" id="1227455"/>
    <lineage>
        <taxon>Archaea</taxon>
        <taxon>Methanobacteriati</taxon>
        <taxon>Methanobacteriota</taxon>
        <taxon>Stenosarchaea group</taxon>
        <taxon>Halobacteria</taxon>
        <taxon>Halobacteriales</taxon>
        <taxon>Halococcaceae</taxon>
        <taxon>Halococcus</taxon>
    </lineage>
</organism>
<evidence type="ECO:0000256" key="12">
    <source>
        <dbReference type="ARBA" id="ARBA00022958"/>
    </source>
</evidence>
<dbReference type="EC" id="2.7.1.40" evidence="5 15"/>
<dbReference type="NCBIfam" id="NF004491">
    <property type="entry name" value="PRK05826.1"/>
    <property type="match status" value="1"/>
</dbReference>
<evidence type="ECO:0000259" key="18">
    <source>
        <dbReference type="Pfam" id="PF00391"/>
    </source>
</evidence>
<evidence type="ECO:0000259" key="19">
    <source>
        <dbReference type="Pfam" id="PF02887"/>
    </source>
</evidence>
<gene>
    <name evidence="20" type="ORF">C449_05282</name>
</gene>
<sequence>MHTTKIVCTLGPASESRETVAALADAGMALARFNASHGSTDDRATLIERVRDVDATSEASVATLLDLPGPEVRTAPLDESIELATGSEIRFVEGETATPEEVGLSTSITGVEPGDRVLLDDGRIETTVEESAGNAVRARVDSGGPLGGRAGVNVPGVDLGLDVPTEDDQRELDLAADANVDFVAASFVRSADDVYAVNEALEARDAEIPVIAKIERADAVANLDGIVEAADGVMVARGDLGVECPLEEVPLIQKRIIRRCHAAGVPVITATEMLDSMTHARRPTRAEASDVANAVLDGTDAVMLSGETAVGDHPVRVVEAMHSLVGEIEQSAEYAEGIERMVPKPGDSRTGALARSARYLARDIDAAAVVAATESGYTARKAAKYRPDVPVVAVTPDDQVRRRLGLVAGVIPRHAPLTGPNESADAVIRNAVQTALDAGVADAGDTVVVLAGMMTDLEGANTTNTLKVHVAAEILATGRSVVDGRVSGPLSRTVDGDLTDLPEGTILSLPADFDDEFDGNSARLGGIVSAHEGVTGYPAIVARETGLPMISNVSLPGVDEGDSVTLDAGRGVVYEGSVGG</sequence>
<comment type="similarity">
    <text evidence="4 16">Belongs to the pyruvate kinase family.</text>
</comment>
<dbReference type="Gene3D" id="3.50.30.10">
    <property type="entry name" value="Phosphohistidine domain"/>
    <property type="match status" value="1"/>
</dbReference>
<dbReference type="InterPro" id="IPR036637">
    <property type="entry name" value="Phosphohistidine_dom_sf"/>
</dbReference>
<dbReference type="OrthoDB" id="56298at2157"/>
<dbReference type="Pfam" id="PF02887">
    <property type="entry name" value="PK_C"/>
    <property type="match status" value="1"/>
</dbReference>
<dbReference type="PROSITE" id="PS00110">
    <property type="entry name" value="PYRUVATE_KINASE"/>
    <property type="match status" value="1"/>
</dbReference>
<dbReference type="InParanoid" id="M0MKB2"/>